<feature type="binding site" evidence="8">
    <location>
        <position position="35"/>
    </location>
    <ligand>
        <name>Na(+)</name>
        <dbReference type="ChEBI" id="CHEBI:29101"/>
        <label>1</label>
    </ligand>
</feature>
<dbReference type="InterPro" id="IPR000175">
    <property type="entry name" value="Na/ntran_symport"/>
</dbReference>
<keyword evidence="3" id="KW-0813">Transport</keyword>
<keyword evidence="5" id="KW-0769">Symport</keyword>
<accession>A0A443S3G7</accession>
<name>A0A443S3G7_9ACAR</name>
<evidence type="ECO:0000256" key="3">
    <source>
        <dbReference type="ARBA" id="ARBA00022448"/>
    </source>
</evidence>
<sequence length="255" mass="28752">MADVTLAFTVILSGLSTVPASGVWTFLFFFGLFTLGIDSQFAFVETVTTYFYDREMERGVKPNHLKVTLIYGTFLFLFSLPFATRVGIYLFDLYENYSAGLSVMFVAILECLLVSHIYGTNRLLDNLKFMSDTELGWLSRKILHVLYGFILPIMLAVLLYATLKALISDTLDGIIFNVPSPWWATAWGWSLTVVPMSCIPIGMVHFWYNSDKRTAKEKLIDGITVRPQFDAAAEAIGSYDQNREALEANAKIEII</sequence>
<feature type="binding site" evidence="8">
    <location>
        <position position="38"/>
    </location>
    <ligand>
        <name>Na(+)</name>
        <dbReference type="ChEBI" id="CHEBI:29101"/>
        <label>1</label>
    </ligand>
</feature>
<comment type="subcellular location">
    <subcellularLocation>
        <location evidence="1">Membrane</location>
        <topology evidence="1">Multi-pass membrane protein</topology>
    </subcellularLocation>
</comment>
<keyword evidence="8" id="KW-0479">Metal-binding</keyword>
<keyword evidence="11" id="KW-1185">Reference proteome</keyword>
<evidence type="ECO:0000256" key="9">
    <source>
        <dbReference type="SAM" id="Phobius"/>
    </source>
</evidence>
<evidence type="ECO:0000313" key="10">
    <source>
        <dbReference type="EMBL" id="RWS22069.1"/>
    </source>
</evidence>
<dbReference type="OrthoDB" id="6581954at2759"/>
<reference evidence="10 11" key="1">
    <citation type="journal article" date="2018" name="Gigascience">
        <title>Genomes of trombidid mites reveal novel predicted allergens and laterally-transferred genes associated with secondary metabolism.</title>
        <authorList>
            <person name="Dong X."/>
            <person name="Chaisiri K."/>
            <person name="Xia D."/>
            <person name="Armstrong S.D."/>
            <person name="Fang Y."/>
            <person name="Donnelly M.J."/>
            <person name="Kadowaki T."/>
            <person name="McGarry J.W."/>
            <person name="Darby A.C."/>
            <person name="Makepeace B.L."/>
        </authorList>
    </citation>
    <scope>NUCLEOTIDE SEQUENCE [LARGE SCALE GENOMIC DNA]</scope>
    <source>
        <strain evidence="10">UoL-UT</strain>
    </source>
</reference>
<feature type="transmembrane region" description="Helical" evidence="9">
    <location>
        <begin position="145"/>
        <end position="167"/>
    </location>
</feature>
<comment type="similarity">
    <text evidence="2">Belongs to the sodium:neurotransmitter symporter (SNF) (TC 2.A.22) family.</text>
</comment>
<evidence type="ECO:0000313" key="11">
    <source>
        <dbReference type="Proteomes" id="UP000288716"/>
    </source>
</evidence>
<dbReference type="Pfam" id="PF00209">
    <property type="entry name" value="SNF"/>
    <property type="match status" value="1"/>
</dbReference>
<gene>
    <name evidence="10" type="ORF">B4U80_08361</name>
</gene>
<feature type="binding site" evidence="8">
    <location>
        <position position="39"/>
    </location>
    <ligand>
        <name>Na(+)</name>
        <dbReference type="ChEBI" id="CHEBI:29101"/>
        <label>1</label>
    </ligand>
</feature>
<feature type="transmembrane region" description="Helical" evidence="9">
    <location>
        <begin position="64"/>
        <end position="83"/>
    </location>
</feature>
<protein>
    <submittedName>
        <fullName evidence="10">Sodium-and chloride-dependent neutral and basic amino acid transporter B(0+)-like protein</fullName>
    </submittedName>
</protein>
<evidence type="ECO:0000256" key="7">
    <source>
        <dbReference type="ARBA" id="ARBA00023136"/>
    </source>
</evidence>
<dbReference type="AlphaFoldDB" id="A0A443S3G7"/>
<dbReference type="GO" id="GO:0046872">
    <property type="term" value="F:metal ion binding"/>
    <property type="evidence" value="ECO:0007669"/>
    <property type="project" value="UniProtKB-KW"/>
</dbReference>
<proteinExistence type="inferred from homology"/>
<dbReference type="VEuPathDB" id="VectorBase:LDEU009971"/>
<evidence type="ECO:0000256" key="6">
    <source>
        <dbReference type="ARBA" id="ARBA00022989"/>
    </source>
</evidence>
<dbReference type="GO" id="GO:0035725">
    <property type="term" value="P:sodium ion transmembrane transport"/>
    <property type="evidence" value="ECO:0007669"/>
    <property type="project" value="TreeGrafter"/>
</dbReference>
<dbReference type="GO" id="GO:0015293">
    <property type="term" value="F:symporter activity"/>
    <property type="evidence" value="ECO:0007669"/>
    <property type="project" value="UniProtKB-KW"/>
</dbReference>
<organism evidence="10 11">
    <name type="scientific">Leptotrombidium deliense</name>
    <dbReference type="NCBI Taxonomy" id="299467"/>
    <lineage>
        <taxon>Eukaryota</taxon>
        <taxon>Metazoa</taxon>
        <taxon>Ecdysozoa</taxon>
        <taxon>Arthropoda</taxon>
        <taxon>Chelicerata</taxon>
        <taxon>Arachnida</taxon>
        <taxon>Acari</taxon>
        <taxon>Acariformes</taxon>
        <taxon>Trombidiformes</taxon>
        <taxon>Prostigmata</taxon>
        <taxon>Anystina</taxon>
        <taxon>Parasitengona</taxon>
        <taxon>Trombiculoidea</taxon>
        <taxon>Trombiculidae</taxon>
        <taxon>Leptotrombidium</taxon>
    </lineage>
</organism>
<dbReference type="PRINTS" id="PR00176">
    <property type="entry name" value="NANEUSMPORT"/>
</dbReference>
<dbReference type="PANTHER" id="PTHR11616:SF240">
    <property type="entry name" value="BLOATED TUBULES, ISOFORM B-RELATED"/>
    <property type="match status" value="1"/>
</dbReference>
<keyword evidence="8" id="KW-0915">Sodium</keyword>
<dbReference type="SUPFAM" id="SSF161070">
    <property type="entry name" value="SNF-like"/>
    <property type="match status" value="1"/>
</dbReference>
<keyword evidence="7 9" id="KW-0472">Membrane</keyword>
<dbReference type="GO" id="GO:0006865">
    <property type="term" value="P:amino acid transport"/>
    <property type="evidence" value="ECO:0007669"/>
    <property type="project" value="TreeGrafter"/>
</dbReference>
<dbReference type="InterPro" id="IPR037272">
    <property type="entry name" value="SNS_sf"/>
</dbReference>
<dbReference type="PANTHER" id="PTHR11616">
    <property type="entry name" value="SODIUM/CHLORIDE DEPENDENT TRANSPORTER"/>
    <property type="match status" value="1"/>
</dbReference>
<feature type="transmembrane region" description="Helical" evidence="9">
    <location>
        <begin position="103"/>
        <end position="124"/>
    </location>
</feature>
<evidence type="ECO:0000256" key="2">
    <source>
        <dbReference type="ARBA" id="ARBA00006459"/>
    </source>
</evidence>
<keyword evidence="4 9" id="KW-0812">Transmembrane</keyword>
<dbReference type="GO" id="GO:0005886">
    <property type="term" value="C:plasma membrane"/>
    <property type="evidence" value="ECO:0007669"/>
    <property type="project" value="TreeGrafter"/>
</dbReference>
<evidence type="ECO:0000256" key="1">
    <source>
        <dbReference type="ARBA" id="ARBA00004141"/>
    </source>
</evidence>
<evidence type="ECO:0000256" key="5">
    <source>
        <dbReference type="ARBA" id="ARBA00022847"/>
    </source>
</evidence>
<evidence type="ECO:0000256" key="4">
    <source>
        <dbReference type="ARBA" id="ARBA00022692"/>
    </source>
</evidence>
<comment type="caution">
    <text evidence="10">The sequence shown here is derived from an EMBL/GenBank/DDBJ whole genome shotgun (WGS) entry which is preliminary data.</text>
</comment>
<dbReference type="Proteomes" id="UP000288716">
    <property type="component" value="Unassembled WGS sequence"/>
</dbReference>
<evidence type="ECO:0000256" key="8">
    <source>
        <dbReference type="PIRSR" id="PIRSR600175-1"/>
    </source>
</evidence>
<feature type="transmembrane region" description="Helical" evidence="9">
    <location>
        <begin position="187"/>
        <end position="208"/>
    </location>
</feature>
<dbReference type="PROSITE" id="PS50267">
    <property type="entry name" value="NA_NEUROTRAN_SYMP_3"/>
    <property type="match status" value="1"/>
</dbReference>
<dbReference type="EMBL" id="NCKV01009919">
    <property type="protein sequence ID" value="RWS22069.1"/>
    <property type="molecule type" value="Genomic_DNA"/>
</dbReference>
<dbReference type="STRING" id="299467.A0A443S3G7"/>
<keyword evidence="6 9" id="KW-1133">Transmembrane helix</keyword>